<dbReference type="InterPro" id="IPR003439">
    <property type="entry name" value="ABC_transporter-like_ATP-bd"/>
</dbReference>
<dbReference type="STRING" id="1122125.GCA_000423185_06484"/>
<name>A0A211ZTL5_9PROT</name>
<evidence type="ECO:0000313" key="6">
    <source>
        <dbReference type="Proteomes" id="UP000196655"/>
    </source>
</evidence>
<dbReference type="PROSITE" id="PS00211">
    <property type="entry name" value="ABC_TRANSPORTER_1"/>
    <property type="match status" value="1"/>
</dbReference>
<evidence type="ECO:0000256" key="1">
    <source>
        <dbReference type="ARBA" id="ARBA00022448"/>
    </source>
</evidence>
<dbReference type="InterPro" id="IPR032823">
    <property type="entry name" value="BCA_ABC_TP_C"/>
</dbReference>
<keyword evidence="2" id="KW-0547">Nucleotide-binding</keyword>
<dbReference type="InterPro" id="IPR027417">
    <property type="entry name" value="P-loop_NTPase"/>
</dbReference>
<dbReference type="RefSeq" id="WP_088149653.1">
    <property type="nucleotide sequence ID" value="NZ_NHON01000004.1"/>
</dbReference>
<protein>
    <submittedName>
        <fullName evidence="5">ABC transporter ATP-binding protein</fullName>
    </submittedName>
</protein>
<evidence type="ECO:0000313" key="5">
    <source>
        <dbReference type="EMBL" id="OWJ68516.1"/>
    </source>
</evidence>
<proteinExistence type="predicted"/>
<evidence type="ECO:0000256" key="3">
    <source>
        <dbReference type="ARBA" id="ARBA00022840"/>
    </source>
</evidence>
<comment type="caution">
    <text evidence="5">The sequence shown here is derived from an EMBL/GenBank/DDBJ whole genome shotgun (WGS) entry which is preliminary data.</text>
</comment>
<dbReference type="PROSITE" id="PS50893">
    <property type="entry name" value="ABC_TRANSPORTER_2"/>
    <property type="match status" value="1"/>
</dbReference>
<dbReference type="OrthoDB" id="9806149at2"/>
<dbReference type="PANTHER" id="PTHR45772:SF9">
    <property type="entry name" value="CONSERVED COMPONENT OF ABC TRANSPORTER FOR NATURAL AMINO ACIDS"/>
    <property type="match status" value="1"/>
</dbReference>
<dbReference type="Pfam" id="PF12399">
    <property type="entry name" value="BCA_ABC_TP_C"/>
    <property type="match status" value="1"/>
</dbReference>
<dbReference type="Pfam" id="PF00005">
    <property type="entry name" value="ABC_tran"/>
    <property type="match status" value="1"/>
</dbReference>
<sequence>MQPAAHAPKDPAAAAAPVIEGRDLVKQFGGLRAVDGMSIALRPGEMLGLIGPNGAGKTTVFNLLAGSLAPGAGSIRVAGRELSRSGPERRIAHGVARTFQIPRPFAEMTVLENVLAGGQRQSGEKLWPNFLRPGRVAAEERAATTKARALLDFVTLSHLEHEPARVLSGGQRKLLELARVLMADPQAILLDEPAAGVNPTLLELIIDRILELNRQGRSILLIEHNMEMVARLCGRVVVMASGRFLTEGAPAEVARHPAVVDAYLGGAAA</sequence>
<reference evidence="6" key="1">
    <citation type="submission" date="2017-05" db="EMBL/GenBank/DDBJ databases">
        <authorList>
            <person name="Macchi M."/>
            <person name="Festa S."/>
            <person name="Coppotelli B.M."/>
            <person name="Morelli I.S."/>
        </authorList>
    </citation>
    <scope>NUCLEOTIDE SEQUENCE [LARGE SCALE GENOMIC DNA]</scope>
    <source>
        <strain evidence="6">I</strain>
    </source>
</reference>
<dbReference type="GO" id="GO:0005886">
    <property type="term" value="C:plasma membrane"/>
    <property type="evidence" value="ECO:0007669"/>
    <property type="project" value="TreeGrafter"/>
</dbReference>
<dbReference type="GO" id="GO:0016887">
    <property type="term" value="F:ATP hydrolysis activity"/>
    <property type="evidence" value="ECO:0007669"/>
    <property type="project" value="InterPro"/>
</dbReference>
<feature type="domain" description="ABC transporter" evidence="4">
    <location>
        <begin position="19"/>
        <end position="266"/>
    </location>
</feature>
<dbReference type="InterPro" id="IPR003593">
    <property type="entry name" value="AAA+_ATPase"/>
</dbReference>
<dbReference type="EMBL" id="NHON01000004">
    <property type="protein sequence ID" value="OWJ68516.1"/>
    <property type="molecule type" value="Genomic_DNA"/>
</dbReference>
<keyword evidence="3 5" id="KW-0067">ATP-binding</keyword>
<dbReference type="AlphaFoldDB" id="A0A211ZTL5"/>
<dbReference type="GO" id="GO:0005524">
    <property type="term" value="F:ATP binding"/>
    <property type="evidence" value="ECO:0007669"/>
    <property type="project" value="UniProtKB-KW"/>
</dbReference>
<gene>
    <name evidence="5" type="ORF">BWR60_03665</name>
</gene>
<dbReference type="CDD" id="cd03219">
    <property type="entry name" value="ABC_Mj1267_LivG_branched"/>
    <property type="match status" value="1"/>
</dbReference>
<dbReference type="PANTHER" id="PTHR45772">
    <property type="entry name" value="CONSERVED COMPONENT OF ABC TRANSPORTER FOR NATURAL AMINO ACIDS-RELATED"/>
    <property type="match status" value="1"/>
</dbReference>
<dbReference type="InterPro" id="IPR051120">
    <property type="entry name" value="ABC_AA/LPS_Transport"/>
</dbReference>
<dbReference type="Proteomes" id="UP000196655">
    <property type="component" value="Unassembled WGS sequence"/>
</dbReference>
<evidence type="ECO:0000259" key="4">
    <source>
        <dbReference type="PROSITE" id="PS50893"/>
    </source>
</evidence>
<evidence type="ECO:0000256" key="2">
    <source>
        <dbReference type="ARBA" id="ARBA00022741"/>
    </source>
</evidence>
<accession>A0A211ZTL5</accession>
<dbReference type="FunFam" id="3.40.50.300:FF:000421">
    <property type="entry name" value="Branched-chain amino acid ABC transporter ATP-binding protein"/>
    <property type="match status" value="1"/>
</dbReference>
<organism evidence="5 6">
    <name type="scientific">Inquilinus limosus</name>
    <dbReference type="NCBI Taxonomy" id="171674"/>
    <lineage>
        <taxon>Bacteria</taxon>
        <taxon>Pseudomonadati</taxon>
        <taxon>Pseudomonadota</taxon>
        <taxon>Alphaproteobacteria</taxon>
        <taxon>Rhodospirillales</taxon>
        <taxon>Rhodospirillaceae</taxon>
        <taxon>Inquilinus</taxon>
    </lineage>
</organism>
<dbReference type="InterPro" id="IPR017871">
    <property type="entry name" value="ABC_transporter-like_CS"/>
</dbReference>
<dbReference type="Gene3D" id="3.40.50.300">
    <property type="entry name" value="P-loop containing nucleotide triphosphate hydrolases"/>
    <property type="match status" value="1"/>
</dbReference>
<dbReference type="SUPFAM" id="SSF52540">
    <property type="entry name" value="P-loop containing nucleoside triphosphate hydrolases"/>
    <property type="match status" value="1"/>
</dbReference>
<keyword evidence="1" id="KW-0813">Transport</keyword>
<keyword evidence="6" id="KW-1185">Reference proteome</keyword>
<dbReference type="SMART" id="SM00382">
    <property type="entry name" value="AAA"/>
    <property type="match status" value="1"/>
</dbReference>